<sequence length="328" mass="36139">MEGRPSRGRGGSWRRGGGRGNDSETCGGEHRGRGRGGHHRGRGKRDHHRGRGRGGGAPPADFHQRDQDEGDSLQLENDGMEVFSRRKLESNWDRYEESERQEPADDTPSQRGTDYHVLLESAGDSFTQFRFSEEKEWEMDSLAANQISPVFVDLPALAQCLQEVPLHQRLNLEAELLQVSTPVELPAMTVAPKQDIVKMAVFTPPPPKGLSSGQGGSSATKPVLGTDPQVSLRAAEPAVDDADEELDQLLSLQKPVSDVSGSQSVSVTDEESAVTDKLPREQKEEGPAVTEEKMEELEEIEVTPPKTVPKRQEVTEEDLEDWLDSMIS</sequence>
<evidence type="ECO:0000313" key="2">
    <source>
        <dbReference type="Ensembl" id="ENSMMDP00005031834.1"/>
    </source>
</evidence>
<reference evidence="2" key="1">
    <citation type="submission" date="2019-06" db="EMBL/GenBank/DDBJ databases">
        <authorList>
            <consortium name="Wellcome Sanger Institute Data Sharing"/>
        </authorList>
    </citation>
    <scope>NUCLEOTIDE SEQUENCE [LARGE SCALE GENOMIC DNA]</scope>
</reference>
<dbReference type="Ensembl" id="ENSMMDT00005032553.1">
    <property type="protein sequence ID" value="ENSMMDP00005031834.1"/>
    <property type="gene ID" value="ENSMMDG00005015010.1"/>
</dbReference>
<feature type="compositionally biased region" description="Gly residues" evidence="1">
    <location>
        <begin position="8"/>
        <end position="20"/>
    </location>
</feature>
<feature type="region of interest" description="Disordered" evidence="1">
    <location>
        <begin position="1"/>
        <end position="112"/>
    </location>
</feature>
<feature type="compositionally biased region" description="Acidic residues" evidence="1">
    <location>
        <begin position="315"/>
        <end position="328"/>
    </location>
</feature>
<dbReference type="GeneTree" id="ENSGT00390000003299"/>
<protein>
    <submittedName>
        <fullName evidence="2">Apoptosis, caspase activation inhibitor</fullName>
    </submittedName>
</protein>
<proteinExistence type="predicted"/>
<accession>A0A667Z7B6</accession>
<dbReference type="GeneID" id="115355681"/>
<dbReference type="InParanoid" id="A0A667Z7B6"/>
<feature type="region of interest" description="Disordered" evidence="1">
    <location>
        <begin position="205"/>
        <end position="225"/>
    </location>
</feature>
<dbReference type="InterPro" id="IPR026187">
    <property type="entry name" value="Aven"/>
</dbReference>
<evidence type="ECO:0000256" key="1">
    <source>
        <dbReference type="SAM" id="MobiDB-lite"/>
    </source>
</evidence>
<feature type="compositionally biased region" description="Basic and acidic residues" evidence="1">
    <location>
        <begin position="83"/>
        <end position="103"/>
    </location>
</feature>
<evidence type="ECO:0000313" key="3">
    <source>
        <dbReference type="Proteomes" id="UP000472263"/>
    </source>
</evidence>
<dbReference type="PANTHER" id="PTHR16524">
    <property type="entry name" value="CELL DEATH REGULATOR AVEN"/>
    <property type="match status" value="1"/>
</dbReference>
<dbReference type="AlphaFoldDB" id="A0A667Z7B6"/>
<dbReference type="RefSeq" id="XP_029902390.1">
    <property type="nucleotide sequence ID" value="XM_030046530.1"/>
</dbReference>
<dbReference type="CTD" id="57099"/>
<dbReference type="Proteomes" id="UP000472263">
    <property type="component" value="Chromosome 24"/>
</dbReference>
<dbReference type="GO" id="GO:0010972">
    <property type="term" value="P:negative regulation of G2/M transition of mitotic cell cycle"/>
    <property type="evidence" value="ECO:0007669"/>
    <property type="project" value="TreeGrafter"/>
</dbReference>
<reference evidence="2" key="2">
    <citation type="submission" date="2025-08" db="UniProtKB">
        <authorList>
            <consortium name="Ensembl"/>
        </authorList>
    </citation>
    <scope>IDENTIFICATION</scope>
</reference>
<feature type="compositionally biased region" description="Basic and acidic residues" evidence="1">
    <location>
        <begin position="277"/>
        <end position="292"/>
    </location>
</feature>
<dbReference type="OrthoDB" id="6338233at2759"/>
<feature type="compositionally biased region" description="Low complexity" evidence="1">
    <location>
        <begin position="256"/>
        <end position="267"/>
    </location>
</feature>
<keyword evidence="3" id="KW-1185">Reference proteome</keyword>
<dbReference type="PANTHER" id="PTHR16524:SF2">
    <property type="entry name" value="CELL DEATH REGULATOR AVEN"/>
    <property type="match status" value="1"/>
</dbReference>
<name>A0A667Z7B6_9TELE</name>
<reference evidence="2" key="3">
    <citation type="submission" date="2025-09" db="UniProtKB">
        <authorList>
            <consortium name="Ensembl"/>
        </authorList>
    </citation>
    <scope>IDENTIFICATION</scope>
</reference>
<feature type="region of interest" description="Disordered" evidence="1">
    <location>
        <begin position="253"/>
        <end position="328"/>
    </location>
</feature>
<gene>
    <name evidence="2" type="primary">AVEN</name>
    <name evidence="2" type="synonym">aven</name>
</gene>
<feature type="compositionally biased region" description="Basic residues" evidence="1">
    <location>
        <begin position="32"/>
        <end position="52"/>
    </location>
</feature>
<organism evidence="2 3">
    <name type="scientific">Myripristis murdjan</name>
    <name type="common">pinecone soldierfish</name>
    <dbReference type="NCBI Taxonomy" id="586833"/>
    <lineage>
        <taxon>Eukaryota</taxon>
        <taxon>Metazoa</taxon>
        <taxon>Chordata</taxon>
        <taxon>Craniata</taxon>
        <taxon>Vertebrata</taxon>
        <taxon>Euteleostomi</taxon>
        <taxon>Actinopterygii</taxon>
        <taxon>Neopterygii</taxon>
        <taxon>Teleostei</taxon>
        <taxon>Neoteleostei</taxon>
        <taxon>Acanthomorphata</taxon>
        <taxon>Holocentriformes</taxon>
        <taxon>Holocentridae</taxon>
        <taxon>Myripristis</taxon>
    </lineage>
</organism>